<sequence length="92" mass="10979">MHALEIAVAQHKVTFEPLRAKREIYKEADQRLRRHDYNYHLIRLHVEGDRLGRLLAWLLREERKHTPIGAIRLTNETMVSSQDTINNAFKDY</sequence>
<keyword evidence="2" id="KW-1185">Reference proteome</keyword>
<proteinExistence type="predicted"/>
<protein>
    <submittedName>
        <fullName evidence="1">Uncharacterized protein</fullName>
    </submittedName>
</protein>
<dbReference type="EMBL" id="JANPWB010000007">
    <property type="protein sequence ID" value="KAJ1172364.1"/>
    <property type="molecule type" value="Genomic_DNA"/>
</dbReference>
<evidence type="ECO:0000313" key="2">
    <source>
        <dbReference type="Proteomes" id="UP001066276"/>
    </source>
</evidence>
<dbReference type="AlphaFoldDB" id="A0AAV7T7R0"/>
<dbReference type="Proteomes" id="UP001066276">
    <property type="component" value="Chromosome 4_1"/>
</dbReference>
<name>A0AAV7T7R0_PLEWA</name>
<evidence type="ECO:0000313" key="1">
    <source>
        <dbReference type="EMBL" id="KAJ1172364.1"/>
    </source>
</evidence>
<organism evidence="1 2">
    <name type="scientific">Pleurodeles waltl</name>
    <name type="common">Iberian ribbed newt</name>
    <dbReference type="NCBI Taxonomy" id="8319"/>
    <lineage>
        <taxon>Eukaryota</taxon>
        <taxon>Metazoa</taxon>
        <taxon>Chordata</taxon>
        <taxon>Craniata</taxon>
        <taxon>Vertebrata</taxon>
        <taxon>Euteleostomi</taxon>
        <taxon>Amphibia</taxon>
        <taxon>Batrachia</taxon>
        <taxon>Caudata</taxon>
        <taxon>Salamandroidea</taxon>
        <taxon>Salamandridae</taxon>
        <taxon>Pleurodelinae</taxon>
        <taxon>Pleurodeles</taxon>
    </lineage>
</organism>
<accession>A0AAV7T7R0</accession>
<gene>
    <name evidence="1" type="ORF">NDU88_004211</name>
</gene>
<reference evidence="1" key="1">
    <citation type="journal article" date="2022" name="bioRxiv">
        <title>Sequencing and chromosome-scale assembly of the giantPleurodeles waltlgenome.</title>
        <authorList>
            <person name="Brown T."/>
            <person name="Elewa A."/>
            <person name="Iarovenko S."/>
            <person name="Subramanian E."/>
            <person name="Araus A.J."/>
            <person name="Petzold A."/>
            <person name="Susuki M."/>
            <person name="Suzuki K.-i.T."/>
            <person name="Hayashi T."/>
            <person name="Toyoda A."/>
            <person name="Oliveira C."/>
            <person name="Osipova E."/>
            <person name="Leigh N.D."/>
            <person name="Simon A."/>
            <person name="Yun M.H."/>
        </authorList>
    </citation>
    <scope>NUCLEOTIDE SEQUENCE</scope>
    <source>
        <strain evidence="1">20211129_DDA</strain>
        <tissue evidence="1">Liver</tissue>
    </source>
</reference>
<comment type="caution">
    <text evidence="1">The sequence shown here is derived from an EMBL/GenBank/DDBJ whole genome shotgun (WGS) entry which is preliminary data.</text>
</comment>